<accession>A0A1I3FP66</accession>
<dbReference type="RefSeq" id="WP_092859701.1">
    <property type="nucleotide sequence ID" value="NZ_FOQH01000004.1"/>
</dbReference>
<keyword evidence="1" id="KW-0472">Membrane</keyword>
<dbReference type="NCBIfam" id="TIGR00254">
    <property type="entry name" value="GGDEF"/>
    <property type="match status" value="1"/>
</dbReference>
<feature type="transmembrane region" description="Helical" evidence="1">
    <location>
        <begin position="115"/>
        <end position="134"/>
    </location>
</feature>
<protein>
    <submittedName>
        <fullName evidence="5">Diguanylate cyclase/phosphodiesterase</fullName>
    </submittedName>
</protein>
<feature type="transmembrane region" description="Helical" evidence="1">
    <location>
        <begin position="84"/>
        <end position="103"/>
    </location>
</feature>
<dbReference type="Proteomes" id="UP000199377">
    <property type="component" value="Unassembled WGS sequence"/>
</dbReference>
<dbReference type="SUPFAM" id="SSF141868">
    <property type="entry name" value="EAL domain-like"/>
    <property type="match status" value="1"/>
</dbReference>
<dbReference type="CDD" id="cd01948">
    <property type="entry name" value="EAL"/>
    <property type="match status" value="1"/>
</dbReference>
<dbReference type="PANTHER" id="PTHR44757">
    <property type="entry name" value="DIGUANYLATE CYCLASE DGCP"/>
    <property type="match status" value="1"/>
</dbReference>
<dbReference type="STRING" id="1114924.SAMN05216258_104421"/>
<evidence type="ECO:0000313" key="5">
    <source>
        <dbReference type="EMBL" id="SFI13058.1"/>
    </source>
</evidence>
<evidence type="ECO:0000259" key="3">
    <source>
        <dbReference type="PROSITE" id="PS50887"/>
    </source>
</evidence>
<dbReference type="OrthoDB" id="9814202at2"/>
<dbReference type="PROSITE" id="PS50924">
    <property type="entry name" value="MHYT"/>
    <property type="match status" value="1"/>
</dbReference>
<dbReference type="InterPro" id="IPR052155">
    <property type="entry name" value="Biofilm_reg_signaling"/>
</dbReference>
<evidence type="ECO:0000256" key="1">
    <source>
        <dbReference type="PROSITE-ProRule" id="PRU00244"/>
    </source>
</evidence>
<dbReference type="InterPro" id="IPR000160">
    <property type="entry name" value="GGDEF_dom"/>
</dbReference>
<dbReference type="Gene3D" id="3.30.70.270">
    <property type="match status" value="1"/>
</dbReference>
<dbReference type="SMART" id="SM00052">
    <property type="entry name" value="EAL"/>
    <property type="match status" value="1"/>
</dbReference>
<feature type="domain" description="MHYT" evidence="4">
    <location>
        <begin position="12"/>
        <end position="199"/>
    </location>
</feature>
<reference evidence="5 6" key="1">
    <citation type="submission" date="2016-10" db="EMBL/GenBank/DDBJ databases">
        <authorList>
            <person name="de Groot N.N."/>
        </authorList>
    </citation>
    <scope>NUCLEOTIDE SEQUENCE [LARGE SCALE GENOMIC DNA]</scope>
    <source>
        <strain evidence="5 6">CGMCC 1.11030</strain>
    </source>
</reference>
<keyword evidence="1" id="KW-1133">Transmembrane helix</keyword>
<feature type="domain" description="GGDEF" evidence="3">
    <location>
        <begin position="284"/>
        <end position="416"/>
    </location>
</feature>
<keyword evidence="1" id="KW-0812">Transmembrane</keyword>
<dbReference type="AlphaFoldDB" id="A0A1I3FP66"/>
<dbReference type="InterPro" id="IPR001633">
    <property type="entry name" value="EAL_dom"/>
</dbReference>
<evidence type="ECO:0000259" key="2">
    <source>
        <dbReference type="PROSITE" id="PS50883"/>
    </source>
</evidence>
<dbReference type="InterPro" id="IPR043128">
    <property type="entry name" value="Rev_trsase/Diguanyl_cyclase"/>
</dbReference>
<feature type="transmembrane region" description="Helical" evidence="1">
    <location>
        <begin position="172"/>
        <end position="196"/>
    </location>
</feature>
<dbReference type="Pfam" id="PF00563">
    <property type="entry name" value="EAL"/>
    <property type="match status" value="1"/>
</dbReference>
<feature type="transmembrane region" description="Helical" evidence="1">
    <location>
        <begin position="216"/>
        <end position="238"/>
    </location>
</feature>
<proteinExistence type="predicted"/>
<dbReference type="CDD" id="cd01949">
    <property type="entry name" value="GGDEF"/>
    <property type="match status" value="1"/>
</dbReference>
<evidence type="ECO:0000259" key="4">
    <source>
        <dbReference type="PROSITE" id="PS50924"/>
    </source>
</evidence>
<dbReference type="PROSITE" id="PS50887">
    <property type="entry name" value="GGDEF"/>
    <property type="match status" value="1"/>
</dbReference>
<dbReference type="InterPro" id="IPR029787">
    <property type="entry name" value="Nucleotide_cyclase"/>
</dbReference>
<feature type="transmembrane region" description="Helical" evidence="1">
    <location>
        <begin position="47"/>
        <end position="72"/>
    </location>
</feature>
<dbReference type="SMART" id="SM00267">
    <property type="entry name" value="GGDEF"/>
    <property type="match status" value="1"/>
</dbReference>
<name>A0A1I3FP66_9RHOB</name>
<dbReference type="InterPro" id="IPR005330">
    <property type="entry name" value="MHYT_dom"/>
</dbReference>
<dbReference type="InterPro" id="IPR035919">
    <property type="entry name" value="EAL_sf"/>
</dbReference>
<dbReference type="GO" id="GO:0016020">
    <property type="term" value="C:membrane"/>
    <property type="evidence" value="ECO:0007669"/>
    <property type="project" value="UniProtKB-UniRule"/>
</dbReference>
<dbReference type="Gene3D" id="3.20.20.450">
    <property type="entry name" value="EAL domain"/>
    <property type="match status" value="1"/>
</dbReference>
<feature type="domain" description="EAL" evidence="2">
    <location>
        <begin position="425"/>
        <end position="675"/>
    </location>
</feature>
<feature type="transmembrane region" description="Helical" evidence="1">
    <location>
        <begin position="16"/>
        <end position="35"/>
    </location>
</feature>
<gene>
    <name evidence="5" type="ORF">SAMN05216258_104421</name>
</gene>
<dbReference type="PROSITE" id="PS50883">
    <property type="entry name" value="EAL"/>
    <property type="match status" value="1"/>
</dbReference>
<dbReference type="Pfam" id="PF00990">
    <property type="entry name" value="GGDEF"/>
    <property type="match status" value="1"/>
</dbReference>
<evidence type="ECO:0000313" key="6">
    <source>
        <dbReference type="Proteomes" id="UP000199377"/>
    </source>
</evidence>
<keyword evidence="6" id="KW-1185">Reference proteome</keyword>
<organism evidence="5 6">
    <name type="scientific">Albimonas pacifica</name>
    <dbReference type="NCBI Taxonomy" id="1114924"/>
    <lineage>
        <taxon>Bacteria</taxon>
        <taxon>Pseudomonadati</taxon>
        <taxon>Pseudomonadota</taxon>
        <taxon>Alphaproteobacteria</taxon>
        <taxon>Rhodobacterales</taxon>
        <taxon>Paracoccaceae</taxon>
        <taxon>Albimonas</taxon>
    </lineage>
</organism>
<sequence length="685" mass="72777">MIRILACLQDGHDLRLVILAGATALIGSVVSARLFRMVPRERGRRGAWFVVQSAVVGGATIWTTHFVAMLGFDPGVPHGYDPGLTLLSLGIAMTGVLLGQLMIRVADGSRLAEAGGAVMGGAIVAMHFVGMASLQMAAEMRWDLDLVAASAAAGPLLGALAANRVARPRTRLCWCTGAGLFMLAICVAHFTAMGALTVVSTGEAPPAGVELIPDSLLAAMVVCVTALILLVGATSFMIDEAGRREHGERMTHAALHDALTGLPNRANLRRSLARLLRSASALEAGIAVVVVDLDRFKPINDVHGHDAGDHLLARLADRASARLEPGEILGRAGADEFIALKVGAARTEAVDFARRLHQAMTGEVEWPDARLSVGASVGVALAPEHGRDVEALLVRADLAMHRAKAAPDEPVMVYDARMDEASRGRSALTMELKAALANRELELFFQPQNDNETRRIVGFEALLRWRHPVRGLVGPDEFVPLAESTGLIGEIGDWALQEACRIAAGWPAAISIAVNVAPRQLARPDFAETVMDALLVTGLDAGRLELEITEASLIADHERARRVIGALKRAGVRVAMDDYGTGYASLATLKAFPFDKIKIDRSFIQNLPDDRQGAAIVRSTLILGEALEIPVLAEGVETEAQLAFLRRAGCASSQGWLFGRPADRAATEAMIRAQAEADARLSAAG</sequence>
<feature type="transmembrane region" description="Helical" evidence="1">
    <location>
        <begin position="146"/>
        <end position="165"/>
    </location>
</feature>
<dbReference type="PANTHER" id="PTHR44757:SF2">
    <property type="entry name" value="BIOFILM ARCHITECTURE MAINTENANCE PROTEIN MBAA"/>
    <property type="match status" value="1"/>
</dbReference>
<dbReference type="Pfam" id="PF03707">
    <property type="entry name" value="MHYT"/>
    <property type="match status" value="2"/>
</dbReference>
<dbReference type="EMBL" id="FOQH01000004">
    <property type="protein sequence ID" value="SFI13058.1"/>
    <property type="molecule type" value="Genomic_DNA"/>
</dbReference>
<dbReference type="SUPFAM" id="SSF55073">
    <property type="entry name" value="Nucleotide cyclase"/>
    <property type="match status" value="1"/>
</dbReference>